<dbReference type="RefSeq" id="WP_138165312.1">
    <property type="nucleotide sequence ID" value="NZ_VAUA01000014.1"/>
</dbReference>
<dbReference type="SMART" id="SM00382">
    <property type="entry name" value="AAA"/>
    <property type="match status" value="1"/>
</dbReference>
<evidence type="ECO:0000256" key="2">
    <source>
        <dbReference type="ARBA" id="ARBA00022741"/>
    </source>
</evidence>
<dbReference type="Proteomes" id="UP000305041">
    <property type="component" value="Unassembled WGS sequence"/>
</dbReference>
<keyword evidence="2" id="KW-0547">Nucleotide-binding</keyword>
<dbReference type="InterPro" id="IPR017871">
    <property type="entry name" value="ABC_transporter-like_CS"/>
</dbReference>
<accession>A0ABY2UT01</accession>
<evidence type="ECO:0000313" key="5">
    <source>
        <dbReference type="EMBL" id="TLP56003.1"/>
    </source>
</evidence>
<dbReference type="SUPFAM" id="SSF52540">
    <property type="entry name" value="P-loop containing nucleoside triphosphate hydrolases"/>
    <property type="match status" value="1"/>
</dbReference>
<evidence type="ECO:0000256" key="3">
    <source>
        <dbReference type="ARBA" id="ARBA00022840"/>
    </source>
</evidence>
<dbReference type="PANTHER" id="PTHR43776">
    <property type="entry name" value="TRANSPORT ATP-BINDING PROTEIN"/>
    <property type="match status" value="1"/>
</dbReference>
<evidence type="ECO:0000256" key="1">
    <source>
        <dbReference type="ARBA" id="ARBA00022448"/>
    </source>
</evidence>
<dbReference type="PROSITE" id="PS00211">
    <property type="entry name" value="ABC_TRANSPORTER_1"/>
    <property type="match status" value="1"/>
</dbReference>
<keyword evidence="3 5" id="KW-0067">ATP-binding</keyword>
<comment type="caution">
    <text evidence="5">The sequence shown here is derived from an EMBL/GenBank/DDBJ whole genome shotgun (WGS) entry which is preliminary data.</text>
</comment>
<proteinExistence type="predicted"/>
<dbReference type="PROSITE" id="PS50893">
    <property type="entry name" value="ABC_TRANSPORTER_2"/>
    <property type="match status" value="1"/>
</dbReference>
<dbReference type="Gene3D" id="3.40.50.300">
    <property type="entry name" value="P-loop containing nucleotide triphosphate hydrolases"/>
    <property type="match status" value="1"/>
</dbReference>
<dbReference type="InterPro" id="IPR027417">
    <property type="entry name" value="P-loop_NTPase"/>
</dbReference>
<dbReference type="InterPro" id="IPR003593">
    <property type="entry name" value="AAA+_ATPase"/>
</dbReference>
<evidence type="ECO:0000313" key="6">
    <source>
        <dbReference type="Proteomes" id="UP000305041"/>
    </source>
</evidence>
<name>A0ABY2UT01_9RHOB</name>
<dbReference type="EMBL" id="VAUA01000014">
    <property type="protein sequence ID" value="TLP56003.1"/>
    <property type="molecule type" value="Genomic_DNA"/>
</dbReference>
<keyword evidence="1" id="KW-0813">Transport</keyword>
<dbReference type="GO" id="GO:0005524">
    <property type="term" value="F:ATP binding"/>
    <property type="evidence" value="ECO:0007669"/>
    <property type="project" value="UniProtKB-KW"/>
</dbReference>
<reference evidence="5 6" key="1">
    <citation type="submission" date="2019-05" db="EMBL/GenBank/DDBJ databases">
        <title>Draft genome sequence of Pelagicola sp. DSW4-44.</title>
        <authorList>
            <person name="Oh J."/>
        </authorList>
    </citation>
    <scope>NUCLEOTIDE SEQUENCE [LARGE SCALE GENOMIC DNA]</scope>
    <source>
        <strain evidence="5 6">DSW4-44</strain>
    </source>
</reference>
<feature type="domain" description="ABC transporter" evidence="4">
    <location>
        <begin position="2"/>
        <end position="240"/>
    </location>
</feature>
<organism evidence="5 6">
    <name type="scientific">Parasedimentitalea maritima</name>
    <dbReference type="NCBI Taxonomy" id="2578117"/>
    <lineage>
        <taxon>Bacteria</taxon>
        <taxon>Pseudomonadati</taxon>
        <taxon>Pseudomonadota</taxon>
        <taxon>Alphaproteobacteria</taxon>
        <taxon>Rhodobacterales</taxon>
        <taxon>Paracoccaceae</taxon>
        <taxon>Parasedimentitalea</taxon>
    </lineage>
</organism>
<dbReference type="Pfam" id="PF00005">
    <property type="entry name" value="ABC_tran"/>
    <property type="match status" value="1"/>
</dbReference>
<keyword evidence="6" id="KW-1185">Reference proteome</keyword>
<protein>
    <submittedName>
        <fullName evidence="5">ATP-binding cassette domain-containing protein</fullName>
    </submittedName>
</protein>
<dbReference type="InterPro" id="IPR050319">
    <property type="entry name" value="ABC_transp_ATP-bind"/>
</dbReference>
<gene>
    <name evidence="5" type="ORF">FEE96_22215</name>
</gene>
<sequence length="256" mass="27767">MLNIAKLSVSAAGRTLLHEVSFSVAASEMLCVIGESGAGKSTLLKGLMGLMPCRYERFEHRSSAEESAFATTSGLGLPACRYVMQDPLAALNPKRSLGQSICESLYTQKLPAPEQRNRALSALEAVELPVEFYDRLPKEVSLGQAQRACLARALVAEPELIIFDEPLSALDALVQKKIALKMDQLRREIGITYIVVTHDLGFAAAYADRILLLRNGRMETFQDKGDFFANPASAYASDLVGAAQTLGALNRMEAAE</sequence>
<dbReference type="InterPro" id="IPR003439">
    <property type="entry name" value="ABC_transporter-like_ATP-bd"/>
</dbReference>
<evidence type="ECO:0000259" key="4">
    <source>
        <dbReference type="PROSITE" id="PS50893"/>
    </source>
</evidence>